<dbReference type="Proteomes" id="UP000695022">
    <property type="component" value="Unplaced"/>
</dbReference>
<dbReference type="Pfam" id="PF05193">
    <property type="entry name" value="Peptidase_M16_C"/>
    <property type="match status" value="1"/>
</dbReference>
<organism evidence="2 3">
    <name type="scientific">Priapulus caudatus</name>
    <name type="common">Priapulid worm</name>
    <dbReference type="NCBI Taxonomy" id="37621"/>
    <lineage>
        <taxon>Eukaryota</taxon>
        <taxon>Metazoa</taxon>
        <taxon>Ecdysozoa</taxon>
        <taxon>Scalidophora</taxon>
        <taxon>Priapulida</taxon>
        <taxon>Priapulimorpha</taxon>
        <taxon>Priapulimorphida</taxon>
        <taxon>Priapulidae</taxon>
        <taxon>Priapulus</taxon>
    </lineage>
</organism>
<dbReference type="InterPro" id="IPR011765">
    <property type="entry name" value="Pept_M16_N"/>
</dbReference>
<dbReference type="InterPro" id="IPR055130">
    <property type="entry name" value="PreP_C"/>
</dbReference>
<gene>
    <name evidence="3" type="primary">LOC106806716</name>
</gene>
<accession>A0ABM1DWB1</accession>
<dbReference type="GeneID" id="106806716"/>
<dbReference type="PANTHER" id="PTHR43016:SF13">
    <property type="entry name" value="PRESEQUENCE PROTEASE, MITOCHONDRIAL"/>
    <property type="match status" value="1"/>
</dbReference>
<dbReference type="Pfam" id="PF00675">
    <property type="entry name" value="Peptidase_M16"/>
    <property type="match status" value="1"/>
</dbReference>
<evidence type="ECO:0000313" key="2">
    <source>
        <dbReference type="Proteomes" id="UP000695022"/>
    </source>
</evidence>
<dbReference type="InterPro" id="IPR011249">
    <property type="entry name" value="Metalloenz_LuxS/M16"/>
</dbReference>
<dbReference type="Gene3D" id="3.30.830.10">
    <property type="entry name" value="Metalloenzyme, LuxS/M16 peptidase-like"/>
    <property type="match status" value="4"/>
</dbReference>
<protein>
    <submittedName>
        <fullName evidence="3">Presequence protease, mitochondrial-like</fullName>
    </submittedName>
</protein>
<dbReference type="SUPFAM" id="SSF63411">
    <property type="entry name" value="LuxS/MPP-like metallohydrolase"/>
    <property type="match status" value="4"/>
</dbReference>
<evidence type="ECO:0000313" key="3">
    <source>
        <dbReference type="RefSeq" id="XP_014664232.1"/>
    </source>
</evidence>
<proteinExistence type="predicted"/>
<dbReference type="InterPro" id="IPR013578">
    <property type="entry name" value="Peptidase_M16C_assoc"/>
</dbReference>
<dbReference type="RefSeq" id="XP_014664232.1">
    <property type="nucleotide sequence ID" value="XM_014808746.1"/>
</dbReference>
<keyword evidence="2" id="KW-1185">Reference proteome</keyword>
<dbReference type="PANTHER" id="PTHR43016">
    <property type="entry name" value="PRESEQUENCE PROTEASE"/>
    <property type="match status" value="1"/>
</dbReference>
<name>A0ABM1DWB1_PRICU</name>
<dbReference type="InterPro" id="IPR007863">
    <property type="entry name" value="Peptidase_M16_C"/>
</dbReference>
<reference evidence="3" key="1">
    <citation type="submission" date="2025-08" db="UniProtKB">
        <authorList>
            <consortium name="RefSeq"/>
        </authorList>
    </citation>
    <scope>IDENTIFICATION</scope>
</reference>
<dbReference type="SMART" id="SM01264">
    <property type="entry name" value="M16C_associated"/>
    <property type="match status" value="1"/>
</dbReference>
<dbReference type="Pfam" id="PF22516">
    <property type="entry name" value="PreP_C"/>
    <property type="match status" value="1"/>
</dbReference>
<feature type="domain" description="Peptidase M16C associated" evidence="1">
    <location>
        <begin position="502"/>
        <end position="749"/>
    </location>
</feature>
<evidence type="ECO:0000259" key="1">
    <source>
        <dbReference type="SMART" id="SM01264"/>
    </source>
</evidence>
<sequence>MNMSMILQNWKMLGRLYRKGCSANRHFCSRAVQTAKKYEAGQCIHGYRVEKVEPIPELYLTAVKLEHEGTAAQHIHIAREDRNNVFSVGLRTTPLDSTGVPHILEHTTLCGSEKFPCRDPFFKMLTRSLSTFMNAFTASDWTMYPFSTQNAQDFENLLSVYLDAVFYPQLRELDFMQEGWRLEHQVVNDHGSPIVFKGVVFNEMKGAFASPEQVYAQHLQNSLYPSHTYSHVSGGQPLSIPDLTWEKLRQFHAAHYHPSNARFYTYGNLPLERHLELIDSLVLSRFSRVNTDTSVPDQQRWSKPRTVTVNCAPDNMAPNPDRQTTVSVSYLLSGITDTFEDCTLSIIGSLLTSGPTSPFYQSLIEPGIGADFSPSTGYSGDLKEGAFSIGLQGIAEDDVPIVEDIIRETFDKVIEEGFPQERIDALLHNIELSLRHQTSNFGLGLAVSIAAVWNHDGSALDALKVTKNVEKFKQHVKEDPKFLQNKVKQYFKENTHKLNLIMVPKEKYKLEVEKKEDEKLQQMVSILTDDEKQKIYNKGLELAEKQNEPEDLSCLPTLRISDIEKRGEFIQVSHSTPLNVPVQLCEQPTNGVTYFKAVADASNLDTALLPYLPIFCNVLAQMGAGQMDFRELSQEIQLKTGGMSAASLVTNSHTDPLSYEQGILFSSYCLDRNTSDMFSIWSEIFNGVKLTAIDRLSTLVKMAANELAMSVAQSGHSYAMTHASSFLTPAAHMKERLGGISQVRHMKQIAEMQDVSPVLEKLALIAKQLLNKNSIRCSINASPEHAQKSVNHLETFLASLSGSSRGAGRILIQKSDFTATCEKTHVELPFPVNYVSKCLETVPYTHPDSAVLSVLATLLKWKYLHKEIREKGGAYGGGANMGGGLLTYYSYRDPHVMQTLEQFDKSADWARSGQFSDSDVNEAKLFVFQGVDGPISPGEKGVDLFLQALTDEAKQVHREQFFDVQKNDIIQAAHRYLTPGNRPSAITFIGPENPATVTDSSWVRVSETESSDMPSQQGVV</sequence>
<dbReference type="Pfam" id="PF08367">
    <property type="entry name" value="M16C_assoc"/>
    <property type="match status" value="1"/>
</dbReference>